<dbReference type="Proteomes" id="UP000002866">
    <property type="component" value="Chromosome 1"/>
</dbReference>
<dbReference type="OrthoDB" id="1748564at2759"/>
<dbReference type="PANTHER" id="PTHR14430:SF0">
    <property type="entry name" value="SEC2P DOMAIN-CONTAINING PROTEIN"/>
    <property type="match status" value="1"/>
</dbReference>
<dbReference type="GO" id="GO:0042802">
    <property type="term" value="F:identical protein binding"/>
    <property type="evidence" value="ECO:0007669"/>
    <property type="project" value="EnsemblFungi"/>
</dbReference>
<dbReference type="GO" id="GO:0070273">
    <property type="term" value="F:phosphatidylinositol-4-phosphate binding"/>
    <property type="evidence" value="ECO:0007669"/>
    <property type="project" value="EnsemblFungi"/>
</dbReference>
<dbReference type="InterPro" id="IPR040351">
    <property type="entry name" value="RAB3IL/RAB3IP/Sec2"/>
</dbReference>
<feature type="compositionally biased region" description="Acidic residues" evidence="3">
    <location>
        <begin position="754"/>
        <end position="773"/>
    </location>
</feature>
<evidence type="ECO:0000313" key="6">
    <source>
        <dbReference type="Proteomes" id="UP000002866"/>
    </source>
</evidence>
<dbReference type="GO" id="GO:0006887">
    <property type="term" value="P:exocytosis"/>
    <property type="evidence" value="ECO:0007669"/>
    <property type="project" value="EnsemblFungi"/>
</dbReference>
<dbReference type="GO" id="GO:0005085">
    <property type="term" value="F:guanyl-nucleotide exchange factor activity"/>
    <property type="evidence" value="ECO:0007669"/>
    <property type="project" value="EnsemblFungi"/>
</dbReference>
<dbReference type="Gene3D" id="6.10.140.910">
    <property type="match status" value="1"/>
</dbReference>
<dbReference type="GO" id="GO:0005934">
    <property type="term" value="C:cellular bud tip"/>
    <property type="evidence" value="ECO:0007669"/>
    <property type="project" value="EnsemblFungi"/>
</dbReference>
<dbReference type="STRING" id="1071380.I2GW34"/>
<dbReference type="KEGG" id="tbl:TBLA_0A05430"/>
<feature type="compositionally biased region" description="Polar residues" evidence="3">
    <location>
        <begin position="652"/>
        <end position="679"/>
    </location>
</feature>
<accession>I2GW34</accession>
<dbReference type="GO" id="GO:0005829">
    <property type="term" value="C:cytosol"/>
    <property type="evidence" value="ECO:0007669"/>
    <property type="project" value="EnsemblFungi"/>
</dbReference>
<organism evidence="5 6">
    <name type="scientific">Henningerozyma blattae (strain ATCC 34711 / CBS 6284 / DSM 70876 / NBRC 10599 / NRRL Y-10934 / UCD 77-7)</name>
    <name type="common">Yeast</name>
    <name type="synonym">Tetrapisispora blattae</name>
    <dbReference type="NCBI Taxonomy" id="1071380"/>
    <lineage>
        <taxon>Eukaryota</taxon>
        <taxon>Fungi</taxon>
        <taxon>Dikarya</taxon>
        <taxon>Ascomycota</taxon>
        <taxon>Saccharomycotina</taxon>
        <taxon>Saccharomycetes</taxon>
        <taxon>Saccharomycetales</taxon>
        <taxon>Saccharomycetaceae</taxon>
        <taxon>Henningerozyma</taxon>
    </lineage>
</organism>
<dbReference type="GeneID" id="14493712"/>
<dbReference type="FunCoup" id="I2GW34">
    <property type="interactions" value="240"/>
</dbReference>
<reference evidence="5 6" key="1">
    <citation type="journal article" date="2011" name="Proc. Natl. Acad. Sci. U.S.A.">
        <title>Evolutionary erosion of yeast sex chromosomes by mating-type switching accidents.</title>
        <authorList>
            <person name="Gordon J.L."/>
            <person name="Armisen D."/>
            <person name="Proux-Wera E."/>
            <person name="Oheigeartaigh S.S."/>
            <person name="Byrne K.P."/>
            <person name="Wolfe K.H."/>
        </authorList>
    </citation>
    <scope>NUCLEOTIDE SEQUENCE [LARGE SCALE GENOMIC DNA]</scope>
    <source>
        <strain evidence="6">ATCC 34711 / CBS 6284 / DSM 70876 / NBRC 10599 / NRRL Y-10934 / UCD 77-7</strain>
    </source>
</reference>
<proteinExistence type="predicted"/>
<feature type="compositionally biased region" description="Basic and acidic residues" evidence="3">
    <location>
        <begin position="711"/>
        <end position="725"/>
    </location>
</feature>
<feature type="compositionally biased region" description="Basic and acidic residues" evidence="3">
    <location>
        <begin position="778"/>
        <end position="795"/>
    </location>
</feature>
<dbReference type="GO" id="GO:0070319">
    <property type="term" value="C:Golgi to plasma membrane transport vesicle"/>
    <property type="evidence" value="ECO:0007669"/>
    <property type="project" value="TreeGrafter"/>
</dbReference>
<feature type="coiled-coil region" evidence="2">
    <location>
        <begin position="24"/>
        <end position="167"/>
    </location>
</feature>
<dbReference type="InterPro" id="IPR009449">
    <property type="entry name" value="Sec2_N"/>
</dbReference>
<feature type="domain" description="GDP/GTP exchange factor Sec2 N-terminal" evidence="4">
    <location>
        <begin position="31"/>
        <end position="164"/>
    </location>
</feature>
<evidence type="ECO:0000313" key="5">
    <source>
        <dbReference type="EMBL" id="CCH58336.1"/>
    </source>
</evidence>
<dbReference type="GO" id="GO:0032120">
    <property type="term" value="P:ascospore-type prospore membrane formation"/>
    <property type="evidence" value="ECO:0007669"/>
    <property type="project" value="EnsemblFungi"/>
</dbReference>
<dbReference type="eggNOG" id="KOG4324">
    <property type="taxonomic scope" value="Eukaryota"/>
</dbReference>
<dbReference type="EMBL" id="HE806316">
    <property type="protein sequence ID" value="CCH58336.1"/>
    <property type="molecule type" value="Genomic_DNA"/>
</dbReference>
<feature type="region of interest" description="Disordered" evidence="3">
    <location>
        <begin position="428"/>
        <end position="454"/>
    </location>
</feature>
<dbReference type="RefSeq" id="XP_004177855.1">
    <property type="nucleotide sequence ID" value="XM_004177807.1"/>
</dbReference>
<dbReference type="Pfam" id="PF25555">
    <property type="entry name" value="RAB3A-like_C"/>
    <property type="match status" value="1"/>
</dbReference>
<dbReference type="AlphaFoldDB" id="I2GW34"/>
<dbReference type="CDD" id="cd21044">
    <property type="entry name" value="Rab11BD_RAB3IP_like"/>
    <property type="match status" value="1"/>
</dbReference>
<keyword evidence="1 2" id="KW-0175">Coiled coil</keyword>
<feature type="compositionally biased region" description="Polar residues" evidence="3">
    <location>
        <begin position="306"/>
        <end position="340"/>
    </location>
</feature>
<dbReference type="GO" id="GO:0005935">
    <property type="term" value="C:cellular bud neck"/>
    <property type="evidence" value="ECO:0007669"/>
    <property type="project" value="EnsemblFungi"/>
</dbReference>
<name>I2GW34_HENB6</name>
<dbReference type="GO" id="GO:0006914">
    <property type="term" value="P:autophagy"/>
    <property type="evidence" value="ECO:0007669"/>
    <property type="project" value="EnsemblFungi"/>
</dbReference>
<dbReference type="SUPFAM" id="SSF144284">
    <property type="entry name" value="Sec2 N-terminal region"/>
    <property type="match status" value="1"/>
</dbReference>
<evidence type="ECO:0000256" key="2">
    <source>
        <dbReference type="SAM" id="Coils"/>
    </source>
</evidence>
<protein>
    <recommendedName>
        <fullName evidence="4">GDP/GTP exchange factor Sec2 N-terminal domain-containing protein</fullName>
    </recommendedName>
</protein>
<evidence type="ECO:0000256" key="1">
    <source>
        <dbReference type="ARBA" id="ARBA00023054"/>
    </source>
</evidence>
<evidence type="ECO:0000259" key="4">
    <source>
        <dbReference type="Pfam" id="PF06428"/>
    </source>
</evidence>
<dbReference type="OMA" id="SGAWHLE"/>
<dbReference type="GO" id="GO:0051286">
    <property type="term" value="C:cell tip"/>
    <property type="evidence" value="ECO:0007669"/>
    <property type="project" value="TreeGrafter"/>
</dbReference>
<gene>
    <name evidence="5" type="primary">TBLA0A05430</name>
    <name evidence="5" type="ORF">TBLA_0A05430</name>
</gene>
<dbReference type="PANTHER" id="PTHR14430">
    <property type="entry name" value="RABIN3-RELATED"/>
    <property type="match status" value="1"/>
</dbReference>
<dbReference type="Pfam" id="PF06428">
    <property type="entry name" value="Sec2p"/>
    <property type="match status" value="1"/>
</dbReference>
<sequence length="795" mass="88652">MSEQEIADESQRVTDQVTLLSTQLMESISKQSQLEDKLNQANKKLAAQKLTIEKNSQIKATGSALQKNANDLESQLKIANAELVKERQLREKAEGECTALNKEVEDLTASLFDEANHMVADARKEKAAVELRNTKLMEQLKEKDTVLETLELQLKNLKKVLQEFQDEDSNNKRNSMLSEVTIHSGSSQRAGSPTIISTTNSESFANIIYSPNISDIRYDLPLYGEFLKFVAVLPFVKNIKQTTNDSKLLRRLVNDEIQPVLRLDNADGLGWVVKRTLLTQMMEGLVMVEPLSGVNELYTHSRNRRSATSNNTTGSTRDISGKDTNGSSNQKNSHLFNFPTNSPPVAVHEPCAFCNEKRDDSVQHARIHLLKTQSRSETGKITVTNQFPLCQSCVLKVRQTGEIFAFLRSLALGTWKLEKIAIANLSKSDPTKIKGSPASPTKDKEKEKKKAKRKSFIKGLNMAQTASVLNPATSNPFFQQTQTNPVGDTSLTDVDTFGQPTTNIQRAWLQLCKLRCMLHWSHMGIWSLDDSIEAKFAPLSISESNIKDLDQNTDNFTSSQLPSTSPSNNNINSTNTLMHRDTQILKNHIDTTDQESFSLKQETDDAFDFENNSIDTKLEKLNSTSNNSFKSPLEKELKNLQEDLRPSDKHINSNGIPATNTQHVSSNVQNRNSTASAENPTMLEDEQESESSIAANDDTLTKSITPVDDQNIEHESTISSDREDTSATNSTGIINSVNGETNEPSTQLTSDNDNQNDDILDSYIDDMNDDEEVIPTSERIENKPIDEESSRSTVT</sequence>
<dbReference type="HOGENOM" id="CLU_018015_0_0_1"/>
<dbReference type="InParanoid" id="I2GW34"/>
<evidence type="ECO:0000256" key="3">
    <source>
        <dbReference type="SAM" id="MobiDB-lite"/>
    </source>
</evidence>
<feature type="region of interest" description="Disordered" evidence="3">
    <location>
        <begin position="646"/>
        <end position="795"/>
    </location>
</feature>
<keyword evidence="6" id="KW-1185">Reference proteome</keyword>
<feature type="compositionally biased region" description="Polar residues" evidence="3">
    <location>
        <begin position="726"/>
        <end position="753"/>
    </location>
</feature>
<feature type="region of interest" description="Disordered" evidence="3">
    <location>
        <begin position="299"/>
        <end position="340"/>
    </location>
</feature>